<dbReference type="OrthoDB" id="6157174at2759"/>
<evidence type="ECO:0000313" key="1">
    <source>
        <dbReference type="EMBL" id="CAC5384744.1"/>
    </source>
</evidence>
<sequence length="229" mass="25499">MSIKESKNKKKNQYCIWSNEGGEGHRLNQRHLRQTGVCRQGYSRDVKEITTETEGGNLCKETFADGGASIPSDPNCLSNELLNFWMAHFIQECRRMDNSPNPPNSLVHIASGIQRKCLESRMKELTNNGIGSNVKRADSILTSDEETICVQPIGINILSSKMKELFKAASISMTDRNISNQSGKVTCCTTLFNAGFTDSTVKSWSGHRSSTLDMYKRPLEALQENVSKA</sequence>
<proteinExistence type="predicted"/>
<protein>
    <recommendedName>
        <fullName evidence="3">DUF3504 domain-containing protein</fullName>
    </recommendedName>
</protein>
<gene>
    <name evidence="1" type="ORF">MCOR_20355</name>
</gene>
<accession>A0A6J8BPL4</accession>
<reference evidence="1 2" key="1">
    <citation type="submission" date="2020-06" db="EMBL/GenBank/DDBJ databases">
        <authorList>
            <person name="Li R."/>
            <person name="Bekaert M."/>
        </authorList>
    </citation>
    <scope>NUCLEOTIDE SEQUENCE [LARGE SCALE GENOMIC DNA]</scope>
    <source>
        <strain evidence="2">wild</strain>
    </source>
</reference>
<dbReference type="AlphaFoldDB" id="A0A6J8BPL4"/>
<dbReference type="Proteomes" id="UP000507470">
    <property type="component" value="Unassembled WGS sequence"/>
</dbReference>
<organism evidence="1 2">
    <name type="scientific">Mytilus coruscus</name>
    <name type="common">Sea mussel</name>
    <dbReference type="NCBI Taxonomy" id="42192"/>
    <lineage>
        <taxon>Eukaryota</taxon>
        <taxon>Metazoa</taxon>
        <taxon>Spiralia</taxon>
        <taxon>Lophotrochozoa</taxon>
        <taxon>Mollusca</taxon>
        <taxon>Bivalvia</taxon>
        <taxon>Autobranchia</taxon>
        <taxon>Pteriomorphia</taxon>
        <taxon>Mytilida</taxon>
        <taxon>Mytiloidea</taxon>
        <taxon>Mytilidae</taxon>
        <taxon>Mytilinae</taxon>
        <taxon>Mytilus</taxon>
    </lineage>
</organism>
<dbReference type="EMBL" id="CACVKT020003642">
    <property type="protein sequence ID" value="CAC5384744.1"/>
    <property type="molecule type" value="Genomic_DNA"/>
</dbReference>
<keyword evidence="2" id="KW-1185">Reference proteome</keyword>
<evidence type="ECO:0008006" key="3">
    <source>
        <dbReference type="Google" id="ProtNLM"/>
    </source>
</evidence>
<evidence type="ECO:0000313" key="2">
    <source>
        <dbReference type="Proteomes" id="UP000507470"/>
    </source>
</evidence>
<name>A0A6J8BPL4_MYTCO</name>